<sequence length="68" mass="7472">MDRLLLGMDLDDQTDAPSYMSCGSGHSWAEPRMPRRLGALLLADALDIAPSLLAHLDELRDVHGERDA</sequence>
<dbReference type="AlphaFoldDB" id="A0A8I0TXD9"/>
<reference evidence="1 2" key="1">
    <citation type="submission" date="2020-10" db="EMBL/GenBank/DDBJ databases">
        <title>Sequencing the genomes of 1000 actinobacteria strains.</title>
        <authorList>
            <person name="Klenk H.-P."/>
        </authorList>
    </citation>
    <scope>NUCLEOTIDE SEQUENCE [LARGE SCALE GENOMIC DNA]</scope>
    <source>
        <strain evidence="1 2">DSM 41803</strain>
    </source>
</reference>
<gene>
    <name evidence="1" type="ORF">H4687_007412</name>
</gene>
<dbReference type="GeneID" id="86831909"/>
<comment type="caution">
    <text evidence="1">The sequence shown here is derived from an EMBL/GenBank/DDBJ whole genome shotgun (WGS) entry which is preliminary data.</text>
</comment>
<proteinExistence type="predicted"/>
<accession>A0A8I0TXD9</accession>
<evidence type="ECO:0000313" key="2">
    <source>
        <dbReference type="Proteomes" id="UP000629287"/>
    </source>
</evidence>
<organism evidence="1 2">
    <name type="scientific">Streptomyces stelliscabiei</name>
    <dbReference type="NCBI Taxonomy" id="146820"/>
    <lineage>
        <taxon>Bacteria</taxon>
        <taxon>Bacillati</taxon>
        <taxon>Actinomycetota</taxon>
        <taxon>Actinomycetes</taxon>
        <taxon>Kitasatosporales</taxon>
        <taxon>Streptomycetaceae</taxon>
        <taxon>Streptomyces</taxon>
    </lineage>
</organism>
<keyword evidence="2" id="KW-1185">Reference proteome</keyword>
<protein>
    <submittedName>
        <fullName evidence="1">Uncharacterized protein</fullName>
    </submittedName>
</protein>
<evidence type="ECO:0000313" key="1">
    <source>
        <dbReference type="EMBL" id="MBE1601283.1"/>
    </source>
</evidence>
<dbReference type="Proteomes" id="UP000629287">
    <property type="component" value="Unassembled WGS sequence"/>
</dbReference>
<dbReference type="EMBL" id="JADBGF010000001">
    <property type="protein sequence ID" value="MBE1601283.1"/>
    <property type="molecule type" value="Genomic_DNA"/>
</dbReference>
<name>A0A8I0TXD9_9ACTN</name>
<dbReference type="RefSeq" id="WP_046913340.1">
    <property type="nucleotide sequence ID" value="NZ_JADBGF010000001.1"/>
</dbReference>